<dbReference type="Proteomes" id="UP001590950">
    <property type="component" value="Unassembled WGS sequence"/>
</dbReference>
<evidence type="ECO:0000256" key="5">
    <source>
        <dbReference type="ARBA" id="ARBA00023004"/>
    </source>
</evidence>
<evidence type="ECO:0000256" key="8">
    <source>
        <dbReference type="SAM" id="MobiDB-lite"/>
    </source>
</evidence>
<dbReference type="CDD" id="cd11041">
    <property type="entry name" value="CYP503A1-like"/>
    <property type="match status" value="1"/>
</dbReference>
<dbReference type="PROSITE" id="PS00086">
    <property type="entry name" value="CYTOCHROME_P450"/>
    <property type="match status" value="1"/>
</dbReference>
<dbReference type="SUPFAM" id="SSF48264">
    <property type="entry name" value="Cytochrome P450"/>
    <property type="match status" value="1"/>
</dbReference>
<feature type="region of interest" description="Disordered" evidence="8">
    <location>
        <begin position="507"/>
        <end position="538"/>
    </location>
</feature>
<dbReference type="PANTHER" id="PTHR46206">
    <property type="entry name" value="CYTOCHROME P450"/>
    <property type="match status" value="1"/>
</dbReference>
<evidence type="ECO:0000313" key="10">
    <source>
        <dbReference type="EMBL" id="KAL2039739.1"/>
    </source>
</evidence>
<comment type="caution">
    <text evidence="10">The sequence shown here is derived from an EMBL/GenBank/DDBJ whole genome shotgun (WGS) entry which is preliminary data.</text>
</comment>
<keyword evidence="9" id="KW-0472">Membrane</keyword>
<dbReference type="PANTHER" id="PTHR46206:SF6">
    <property type="entry name" value="CYTOCHROME P450 MONOOXYGENASE AN1598-RELATED"/>
    <property type="match status" value="1"/>
</dbReference>
<keyword evidence="6 7" id="KW-0503">Monooxygenase</keyword>
<dbReference type="Gene3D" id="1.10.630.10">
    <property type="entry name" value="Cytochrome P450"/>
    <property type="match status" value="1"/>
</dbReference>
<keyword evidence="4 7" id="KW-0560">Oxidoreductase</keyword>
<gene>
    <name evidence="10" type="ORF">N7G274_007598</name>
</gene>
<dbReference type="InterPro" id="IPR036396">
    <property type="entry name" value="Cyt_P450_sf"/>
</dbReference>
<reference evidence="10 11" key="1">
    <citation type="submission" date="2024-09" db="EMBL/GenBank/DDBJ databases">
        <title>Rethinking Asexuality: The Enigmatic Case of Functional Sexual Genes in Lepraria (Stereocaulaceae).</title>
        <authorList>
            <person name="Doellman M."/>
            <person name="Sun Y."/>
            <person name="Barcenas-Pena A."/>
            <person name="Lumbsch H.T."/>
            <person name="Grewe F."/>
        </authorList>
    </citation>
    <scope>NUCLEOTIDE SEQUENCE [LARGE SCALE GENOMIC DNA]</scope>
    <source>
        <strain evidence="10 11">Mercado 3170</strain>
    </source>
</reference>
<feature type="transmembrane region" description="Helical" evidence="9">
    <location>
        <begin position="12"/>
        <end position="36"/>
    </location>
</feature>
<dbReference type="InterPro" id="IPR017972">
    <property type="entry name" value="Cyt_P450_CS"/>
</dbReference>
<keyword evidence="11" id="KW-1185">Reference proteome</keyword>
<keyword evidence="5 7" id="KW-0408">Iron</keyword>
<name>A0ABR4A4R3_9LECA</name>
<evidence type="ECO:0000256" key="6">
    <source>
        <dbReference type="ARBA" id="ARBA00023033"/>
    </source>
</evidence>
<comment type="cofactor">
    <cofactor evidence="1">
        <name>heme</name>
        <dbReference type="ChEBI" id="CHEBI:30413"/>
    </cofactor>
</comment>
<accession>A0ABR4A4R3</accession>
<evidence type="ECO:0000256" key="4">
    <source>
        <dbReference type="ARBA" id="ARBA00023002"/>
    </source>
</evidence>
<sequence>MRSIAIVHPTLLRLSFISALGAIFAACASCILLLLWKIQQERKNHIKFPLLGHKQSADLKEIVESQWIQDKEKKYVLQLPIRPIHVLPTHYVNDYAWKPEHQISSNIDLRERLLGSWTRIGSMTPEAPGDPTHSLISFIKQDLTKNAGAFVPSVHEEVMATIDEQIGDCPDWKPLSAYWLSLNFTLRIFEHVYVGLDLCRSKKWNEACMGYSSSAVATVAALMRYPWWMRPFVAPFLRGIKDLKRNMDVLENLLNPIVKTRLKSMKESADFQRPNDFIQWWIEKVDQKREDTYAMTASLIGLNFAGIRSTGVVLMQALFDLASRSEYIAPLREELERVMAEEGGENLSPRAMAKLPLMDSFLKESQRHVAQNILSVYRKVMAPLTLKDGTILPTGSYVCIPSMDPEVDPKSLHRDFDGFRWARLRKETGRDGKYLSVATGPDSLEFGYGSHACPGRFFAVNVLKAIVARLLLKYDLKLRDGDTANAQPKYNRILVLMPDTERVVEFRRRGREEGGGEREKEKEEEKTTSEVGCKTEGF</sequence>
<proteinExistence type="inferred from homology"/>
<keyword evidence="9" id="KW-0812">Transmembrane</keyword>
<evidence type="ECO:0000256" key="3">
    <source>
        <dbReference type="ARBA" id="ARBA00022723"/>
    </source>
</evidence>
<evidence type="ECO:0000313" key="11">
    <source>
        <dbReference type="Proteomes" id="UP001590950"/>
    </source>
</evidence>
<keyword evidence="7" id="KW-0349">Heme</keyword>
<dbReference type="EMBL" id="JBEFKJ010000024">
    <property type="protein sequence ID" value="KAL2039739.1"/>
    <property type="molecule type" value="Genomic_DNA"/>
</dbReference>
<evidence type="ECO:0008006" key="12">
    <source>
        <dbReference type="Google" id="ProtNLM"/>
    </source>
</evidence>
<dbReference type="Pfam" id="PF00067">
    <property type="entry name" value="p450"/>
    <property type="match status" value="1"/>
</dbReference>
<evidence type="ECO:0000256" key="7">
    <source>
        <dbReference type="RuleBase" id="RU000461"/>
    </source>
</evidence>
<evidence type="ECO:0000256" key="1">
    <source>
        <dbReference type="ARBA" id="ARBA00001971"/>
    </source>
</evidence>
<dbReference type="InterPro" id="IPR002403">
    <property type="entry name" value="Cyt_P450_E_grp-IV"/>
</dbReference>
<protein>
    <recommendedName>
        <fullName evidence="12">Cytochrome P450</fullName>
    </recommendedName>
</protein>
<evidence type="ECO:0000256" key="2">
    <source>
        <dbReference type="ARBA" id="ARBA00010617"/>
    </source>
</evidence>
<comment type="similarity">
    <text evidence="2 7">Belongs to the cytochrome P450 family.</text>
</comment>
<dbReference type="InterPro" id="IPR001128">
    <property type="entry name" value="Cyt_P450"/>
</dbReference>
<dbReference type="PROSITE" id="PS51257">
    <property type="entry name" value="PROKAR_LIPOPROTEIN"/>
    <property type="match status" value="1"/>
</dbReference>
<evidence type="ECO:0000256" key="9">
    <source>
        <dbReference type="SAM" id="Phobius"/>
    </source>
</evidence>
<keyword evidence="9" id="KW-1133">Transmembrane helix</keyword>
<keyword evidence="3 7" id="KW-0479">Metal-binding</keyword>
<feature type="compositionally biased region" description="Basic and acidic residues" evidence="8">
    <location>
        <begin position="507"/>
        <end position="528"/>
    </location>
</feature>
<organism evidence="10 11">
    <name type="scientific">Stereocaulon virgatum</name>
    <dbReference type="NCBI Taxonomy" id="373712"/>
    <lineage>
        <taxon>Eukaryota</taxon>
        <taxon>Fungi</taxon>
        <taxon>Dikarya</taxon>
        <taxon>Ascomycota</taxon>
        <taxon>Pezizomycotina</taxon>
        <taxon>Lecanoromycetes</taxon>
        <taxon>OSLEUM clade</taxon>
        <taxon>Lecanoromycetidae</taxon>
        <taxon>Lecanorales</taxon>
        <taxon>Lecanorineae</taxon>
        <taxon>Stereocaulaceae</taxon>
        <taxon>Stereocaulon</taxon>
    </lineage>
</organism>
<dbReference type="PRINTS" id="PR00465">
    <property type="entry name" value="EP450IV"/>
</dbReference>